<evidence type="ECO:0000256" key="1">
    <source>
        <dbReference type="SAM" id="SignalP"/>
    </source>
</evidence>
<feature type="signal peptide" evidence="1">
    <location>
        <begin position="1"/>
        <end position="17"/>
    </location>
</feature>
<dbReference type="Proteomes" id="UP000015102">
    <property type="component" value="Unassembled WGS sequence"/>
</dbReference>
<sequence length="90" mass="10290">MMKIFMIVCTFVVLSAGEPKPYHGSPYQYGGYQGPQQYGKLNGGYQGPQQAVLYSINNDHYLLRLLQDMERYEGSEVNYLVNKQMKEANS</sequence>
<protein>
    <submittedName>
        <fullName evidence="2">Uncharacterized protein</fullName>
    </submittedName>
</protein>
<reference evidence="3" key="1">
    <citation type="submission" date="2013-02" db="EMBL/GenBank/DDBJ databases">
        <authorList>
            <person name="Hughes D."/>
        </authorList>
    </citation>
    <scope>NUCLEOTIDE SEQUENCE</scope>
    <source>
        <strain>Durham</strain>
        <strain evidence="3">NC isolate 2 -- Noor lab</strain>
    </source>
</reference>
<dbReference type="EnsemblMetazoa" id="MESCA010310-RA">
    <property type="protein sequence ID" value="MESCA010310-PA"/>
    <property type="gene ID" value="MESCA010310"/>
</dbReference>
<name>T1H276_MEGSC</name>
<dbReference type="HOGENOM" id="CLU_2446993_0_0_1"/>
<dbReference type="EMBL" id="CAQQ02051210">
    <property type="status" value="NOT_ANNOTATED_CDS"/>
    <property type="molecule type" value="Genomic_DNA"/>
</dbReference>
<organism evidence="2 3">
    <name type="scientific">Megaselia scalaris</name>
    <name type="common">Humpbacked fly</name>
    <name type="synonym">Phora scalaris</name>
    <dbReference type="NCBI Taxonomy" id="36166"/>
    <lineage>
        <taxon>Eukaryota</taxon>
        <taxon>Metazoa</taxon>
        <taxon>Ecdysozoa</taxon>
        <taxon>Arthropoda</taxon>
        <taxon>Hexapoda</taxon>
        <taxon>Insecta</taxon>
        <taxon>Pterygota</taxon>
        <taxon>Neoptera</taxon>
        <taxon>Endopterygota</taxon>
        <taxon>Diptera</taxon>
        <taxon>Brachycera</taxon>
        <taxon>Muscomorpha</taxon>
        <taxon>Platypezoidea</taxon>
        <taxon>Phoridae</taxon>
        <taxon>Megaseliini</taxon>
        <taxon>Megaselia</taxon>
    </lineage>
</organism>
<evidence type="ECO:0000313" key="2">
    <source>
        <dbReference type="EnsemblMetazoa" id="MESCA010310-PA"/>
    </source>
</evidence>
<dbReference type="AlphaFoldDB" id="T1H276"/>
<keyword evidence="1" id="KW-0732">Signal</keyword>
<feature type="chain" id="PRO_5004588689" evidence="1">
    <location>
        <begin position="18"/>
        <end position="90"/>
    </location>
</feature>
<evidence type="ECO:0000313" key="3">
    <source>
        <dbReference type="Proteomes" id="UP000015102"/>
    </source>
</evidence>
<keyword evidence="3" id="KW-1185">Reference proteome</keyword>
<reference evidence="2" key="2">
    <citation type="submission" date="2015-06" db="UniProtKB">
        <authorList>
            <consortium name="EnsemblMetazoa"/>
        </authorList>
    </citation>
    <scope>IDENTIFICATION</scope>
</reference>
<proteinExistence type="predicted"/>
<accession>T1H276</accession>